<reference evidence="2" key="1">
    <citation type="submission" date="2024-01" db="EMBL/GenBank/DDBJ databases">
        <title>Genomic and biogeographic characterisation of Mantoniella tinhauana virus 1, the first discovered Mantoniella-infecting prasinovirus.</title>
        <authorList>
            <person name="Rey Redondo E."/>
            <person name="Yung C.C.M."/>
        </authorList>
    </citation>
    <scope>NUCLEOTIDE SEQUENCE</scope>
    <source>
        <strain evidence="2">Lau Fau Shan</strain>
    </source>
</reference>
<accession>A0AB38ZM54</accession>
<evidence type="ECO:0000256" key="1">
    <source>
        <dbReference type="SAM" id="Coils"/>
    </source>
</evidence>
<keyword evidence="1" id="KW-0175">Coiled coil</keyword>
<evidence type="ECO:0000313" key="2">
    <source>
        <dbReference type="EMBL" id="XAO13404.1"/>
    </source>
</evidence>
<proteinExistence type="predicted"/>
<dbReference type="EMBL" id="PP130629">
    <property type="protein sequence ID" value="XAO13404.1"/>
    <property type="molecule type" value="Genomic_DNA"/>
</dbReference>
<feature type="coiled-coil region" evidence="1">
    <location>
        <begin position="16"/>
        <end position="43"/>
    </location>
</feature>
<protein>
    <submittedName>
        <fullName evidence="2">Uncharacterized protein</fullName>
    </submittedName>
</protein>
<name>A0AB38ZM54_9VIRU</name>
<sequence length="131" mass="15488">MEQEINRLNKLKEICKKSYSESLTYFQNRLERLEAQIERTTEHSLKREILDSQKVHIISEIANLDAAMEAAVRDIDDKIQARKNEEESFEHNMKKLKACLKRRNVNEIFDAFEMISNALLILRREHTPVDS</sequence>
<organism evidence="2">
    <name type="scientific">Mantoniella tinhauana virus 1</name>
    <dbReference type="NCBI Taxonomy" id="3111543"/>
    <lineage>
        <taxon>Viruses</taxon>
    </lineage>
</organism>